<dbReference type="AlphaFoldDB" id="A0A1I8NX71"/>
<protein>
    <recommendedName>
        <fullName evidence="11">Ionotropic glutamate receptor L-glutamate and glycine-binding domain-containing protein</fullName>
    </recommendedName>
</protein>
<evidence type="ECO:0000256" key="6">
    <source>
        <dbReference type="ARBA" id="ARBA00023170"/>
    </source>
</evidence>
<keyword evidence="4 8" id="KW-1133">Transmembrane helix</keyword>
<keyword evidence="10" id="KW-1185">Reference proteome</keyword>
<sequence>MKDLLKLVIGLFVTAFFTLLLVLDVVLCENSEWKYPTNLADLLLDIYNERPFVSMLLIKPTTIAEVPWDLKTIFQWEIPKIIMKPGQEFELRKVFNKEVIAVVFMPSNFDAVLFDTCAQLFNDTRQTRIVVATEDLKTSQTLFEEELLQASESYKMTRIMLSYLNSKGGELSSYLRLQPYPNYQWRNPTNNGYFYPEYWRNLHRKKVVVFAEQSIPRVFLFKDPVGNIQYSGYLAKLVELFVQCYNGTMQPYQPPVLDKYSFYSDIKELMEQQLIDIPMTLKSGIDDGVDEKLHRKSDCIEVTQIKLMVPCRSPRSIPELYHLLLDLDFIGSLTIGTIIFSSTHSLFDWIFGEMVQPWSFLLNDKGLPSLLGQAFAARVSPRASLKILYLIMFFAGLYTNMRFGAKMKTLFTTPPYHRHIENFEELNRSPVTILVPENAYEEPPYPIEKLMITKDSNLFQEMRQSLNTSYGYFTSLSTWQMFKQMQRAIFDKIFCIFDNLTITSPRTMAFRLQRNSLFKETLDVLIHRVHDAGLMQAWYSQTFADLLKQKEIQFIYNTDLPGALALNVGDLCWLWITLAVSLLIDFLVFFVEILIHRYV</sequence>
<proteinExistence type="predicted"/>
<evidence type="ECO:0000313" key="9">
    <source>
        <dbReference type="EnsemblMetazoa" id="SCAU002832-PA"/>
    </source>
</evidence>
<evidence type="ECO:0000256" key="8">
    <source>
        <dbReference type="SAM" id="Phobius"/>
    </source>
</evidence>
<evidence type="ECO:0000313" key="10">
    <source>
        <dbReference type="Proteomes" id="UP000095300"/>
    </source>
</evidence>
<evidence type="ECO:0000256" key="1">
    <source>
        <dbReference type="ARBA" id="ARBA00004651"/>
    </source>
</evidence>
<evidence type="ECO:0008006" key="11">
    <source>
        <dbReference type="Google" id="ProtNLM"/>
    </source>
</evidence>
<keyword evidence="2" id="KW-1003">Cell membrane</keyword>
<evidence type="ECO:0000256" key="5">
    <source>
        <dbReference type="ARBA" id="ARBA00023136"/>
    </source>
</evidence>
<dbReference type="GO" id="GO:0005886">
    <property type="term" value="C:plasma membrane"/>
    <property type="evidence" value="ECO:0007669"/>
    <property type="project" value="UniProtKB-SubCell"/>
</dbReference>
<feature type="transmembrane region" description="Helical" evidence="8">
    <location>
        <begin position="573"/>
        <end position="595"/>
    </location>
</feature>
<reference evidence="9" key="1">
    <citation type="submission" date="2020-05" db="UniProtKB">
        <authorList>
            <consortium name="EnsemblMetazoa"/>
        </authorList>
    </citation>
    <scope>IDENTIFICATION</scope>
    <source>
        <strain evidence="9">USDA</strain>
    </source>
</reference>
<keyword evidence="3 8" id="KW-0812">Transmembrane</keyword>
<dbReference type="InterPro" id="IPR052192">
    <property type="entry name" value="Insect_Ionotropic_Sensory_Rcpt"/>
</dbReference>
<keyword evidence="6" id="KW-0675">Receptor</keyword>
<dbReference type="KEGG" id="scac:106081000"/>
<organism evidence="9 10">
    <name type="scientific">Stomoxys calcitrans</name>
    <name type="common">Stable fly</name>
    <name type="synonym">Conops calcitrans</name>
    <dbReference type="NCBI Taxonomy" id="35570"/>
    <lineage>
        <taxon>Eukaryota</taxon>
        <taxon>Metazoa</taxon>
        <taxon>Ecdysozoa</taxon>
        <taxon>Arthropoda</taxon>
        <taxon>Hexapoda</taxon>
        <taxon>Insecta</taxon>
        <taxon>Pterygota</taxon>
        <taxon>Neoptera</taxon>
        <taxon>Endopterygota</taxon>
        <taxon>Diptera</taxon>
        <taxon>Brachycera</taxon>
        <taxon>Muscomorpha</taxon>
        <taxon>Muscoidea</taxon>
        <taxon>Muscidae</taxon>
        <taxon>Stomoxys</taxon>
    </lineage>
</organism>
<evidence type="ECO:0000256" key="7">
    <source>
        <dbReference type="ARBA" id="ARBA00023180"/>
    </source>
</evidence>
<accession>A0A1I8NX71</accession>
<dbReference type="PANTHER" id="PTHR42643">
    <property type="entry name" value="IONOTROPIC RECEPTOR 20A-RELATED"/>
    <property type="match status" value="1"/>
</dbReference>
<keyword evidence="7" id="KW-0325">Glycoprotein</keyword>
<name>A0A1I8NX71_STOCA</name>
<dbReference type="Proteomes" id="UP000095300">
    <property type="component" value="Unassembled WGS sequence"/>
</dbReference>
<keyword evidence="5 8" id="KW-0472">Membrane</keyword>
<evidence type="ECO:0000256" key="3">
    <source>
        <dbReference type="ARBA" id="ARBA00022692"/>
    </source>
</evidence>
<dbReference type="EnsemblMetazoa" id="SCAU002832-RA">
    <property type="protein sequence ID" value="SCAU002832-PA"/>
    <property type="gene ID" value="SCAU002832"/>
</dbReference>
<dbReference type="OrthoDB" id="7841600at2759"/>
<dbReference type="VEuPathDB" id="VectorBase:SCAU002832"/>
<comment type="subcellular location">
    <subcellularLocation>
        <location evidence="1">Cell membrane</location>
        <topology evidence="1">Multi-pass membrane protein</topology>
    </subcellularLocation>
</comment>
<dbReference type="PANTHER" id="PTHR42643:SF39">
    <property type="entry name" value="IONOTROPIC RECEPTOR 56A-RELATED"/>
    <property type="match status" value="1"/>
</dbReference>
<evidence type="ECO:0000256" key="4">
    <source>
        <dbReference type="ARBA" id="ARBA00022989"/>
    </source>
</evidence>
<gene>
    <name evidence="9" type="primary">106081000</name>
</gene>
<evidence type="ECO:0000256" key="2">
    <source>
        <dbReference type="ARBA" id="ARBA00022475"/>
    </source>
</evidence>